<gene>
    <name evidence="3" type="ORF">AZI98_03000</name>
</gene>
<dbReference type="PROSITE" id="PS50112">
    <property type="entry name" value="PAS"/>
    <property type="match status" value="1"/>
</dbReference>
<evidence type="ECO:0000259" key="2">
    <source>
        <dbReference type="PROSITE" id="PS51832"/>
    </source>
</evidence>
<dbReference type="OrthoDB" id="9759601at2"/>
<dbReference type="RefSeq" id="WP_063386813.1">
    <property type="nucleotide sequence ID" value="NZ_LVHY01000107.1"/>
</dbReference>
<keyword evidence="3" id="KW-0418">Kinase</keyword>
<dbReference type="Pfam" id="PF13426">
    <property type="entry name" value="PAS_9"/>
    <property type="match status" value="1"/>
</dbReference>
<dbReference type="STRING" id="33936.AZI98_03000"/>
<sequence>MNVENLLSPYLQLADAVIVTDKDHVVVAVNDAYEQITGYKKDFIVGRRAGVIKSHLTPEQTYASMKKALSEKKPWSGVFVNRKKSGELWHSSITITPILIEDELFFVGIFRELEQLDSGAYVPQEQIEETKKSILEVLAISCEIQDPSIEDHLINVRKLTEKLIYAHNSYHNLNLSEEYMRNVAYSSILHDIGKAGIPEGILYKPGPLTKYERLIMETHPLIGFDILKKITSKLKDNFLRQSYKVAENIILFHHEKWNGTGYPKNLKGAEIPLEARIVAVVDVFEALTSSRPYKVAWPIEKALNFLVEHQNTHFDPDVVASFLTIKDF</sequence>
<accession>A0A162C975</accession>
<dbReference type="InterPro" id="IPR035965">
    <property type="entry name" value="PAS-like_dom_sf"/>
</dbReference>
<dbReference type="Gene3D" id="1.10.3210.10">
    <property type="entry name" value="Hypothetical protein af1432"/>
    <property type="match status" value="1"/>
</dbReference>
<keyword evidence="4" id="KW-1185">Reference proteome</keyword>
<dbReference type="SUPFAM" id="SSF55785">
    <property type="entry name" value="PYP-like sensor domain (PAS domain)"/>
    <property type="match status" value="1"/>
</dbReference>
<evidence type="ECO:0000313" key="3">
    <source>
        <dbReference type="EMBL" id="KZN97563.1"/>
    </source>
</evidence>
<feature type="domain" description="HD-GYP" evidence="2">
    <location>
        <begin position="127"/>
        <end position="328"/>
    </location>
</feature>
<proteinExistence type="predicted"/>
<organism evidence="3 4">
    <name type="scientific">Aeribacillus pallidus</name>
    <dbReference type="NCBI Taxonomy" id="33936"/>
    <lineage>
        <taxon>Bacteria</taxon>
        <taxon>Bacillati</taxon>
        <taxon>Bacillota</taxon>
        <taxon>Bacilli</taxon>
        <taxon>Bacillales</taxon>
        <taxon>Bacillaceae</taxon>
        <taxon>Aeribacillus</taxon>
    </lineage>
</organism>
<dbReference type="GO" id="GO:0016301">
    <property type="term" value="F:kinase activity"/>
    <property type="evidence" value="ECO:0007669"/>
    <property type="project" value="UniProtKB-KW"/>
</dbReference>
<dbReference type="NCBIfam" id="TIGR00229">
    <property type="entry name" value="sensory_box"/>
    <property type="match status" value="1"/>
</dbReference>
<dbReference type="CDD" id="cd00077">
    <property type="entry name" value="HDc"/>
    <property type="match status" value="1"/>
</dbReference>
<evidence type="ECO:0000259" key="1">
    <source>
        <dbReference type="PROSITE" id="PS50112"/>
    </source>
</evidence>
<keyword evidence="3" id="KW-0808">Transferase</keyword>
<dbReference type="PANTHER" id="PTHR45228">
    <property type="entry name" value="CYCLIC DI-GMP PHOSPHODIESTERASE TM_0186-RELATED"/>
    <property type="match status" value="1"/>
</dbReference>
<dbReference type="SMART" id="SM00471">
    <property type="entry name" value="HDc"/>
    <property type="match status" value="1"/>
</dbReference>
<dbReference type="InterPro" id="IPR003607">
    <property type="entry name" value="HD/PDEase_dom"/>
</dbReference>
<feature type="domain" description="PAS" evidence="1">
    <location>
        <begin position="1"/>
        <end position="59"/>
    </location>
</feature>
<dbReference type="CDD" id="cd00130">
    <property type="entry name" value="PAS"/>
    <property type="match status" value="1"/>
</dbReference>
<dbReference type="Proteomes" id="UP000076476">
    <property type="component" value="Unassembled WGS sequence"/>
</dbReference>
<dbReference type="AlphaFoldDB" id="A0A162C975"/>
<comment type="caution">
    <text evidence="3">The sequence shown here is derived from an EMBL/GenBank/DDBJ whole genome shotgun (WGS) entry which is preliminary data.</text>
</comment>
<name>A0A162C975_9BACI</name>
<protein>
    <submittedName>
        <fullName evidence="3">Histidine kinase</fullName>
    </submittedName>
</protein>
<dbReference type="InterPro" id="IPR000014">
    <property type="entry name" value="PAS"/>
</dbReference>
<accession>A0A161WBF6</accession>
<evidence type="ECO:0000313" key="4">
    <source>
        <dbReference type="Proteomes" id="UP000076476"/>
    </source>
</evidence>
<reference evidence="3 4" key="1">
    <citation type="submission" date="2016-04" db="EMBL/GenBank/DDBJ databases">
        <title>Draft genome sequence of Aeribacillus pallidus 8m3 from petroleum reservoir.</title>
        <authorList>
            <person name="Poltaraus A.B."/>
            <person name="Nazina T.N."/>
            <person name="Tourova T.P."/>
            <person name="Malakho S.M."/>
            <person name="Korshunova A.V."/>
            <person name="Sokolova D.S."/>
        </authorList>
    </citation>
    <scope>NUCLEOTIDE SEQUENCE [LARGE SCALE GENOMIC DNA]</scope>
    <source>
        <strain evidence="3 4">8m3</strain>
    </source>
</reference>
<dbReference type="InterPro" id="IPR037522">
    <property type="entry name" value="HD_GYP_dom"/>
</dbReference>
<dbReference type="Gene3D" id="3.30.450.20">
    <property type="entry name" value="PAS domain"/>
    <property type="match status" value="1"/>
</dbReference>
<dbReference type="Pfam" id="PF13487">
    <property type="entry name" value="HD_5"/>
    <property type="match status" value="1"/>
</dbReference>
<dbReference type="SUPFAM" id="SSF109604">
    <property type="entry name" value="HD-domain/PDEase-like"/>
    <property type="match status" value="1"/>
</dbReference>
<dbReference type="PROSITE" id="PS51832">
    <property type="entry name" value="HD_GYP"/>
    <property type="match status" value="1"/>
</dbReference>
<dbReference type="EMBL" id="LWBR01000008">
    <property type="protein sequence ID" value="KZN97563.1"/>
    <property type="molecule type" value="Genomic_DNA"/>
</dbReference>
<dbReference type="InterPro" id="IPR052020">
    <property type="entry name" value="Cyclic_di-GMP/3'3'-cGAMP_PDE"/>
</dbReference>